<evidence type="ECO:0000259" key="1">
    <source>
        <dbReference type="Pfam" id="PF08241"/>
    </source>
</evidence>
<accession>A0A449H2D9</accession>
<dbReference type="InterPro" id="IPR013216">
    <property type="entry name" value="Methyltransf_11"/>
</dbReference>
<name>A0A449H2D9_NOCFR</name>
<protein>
    <submittedName>
        <fullName evidence="2">Ubiquinone/menaquinone biosynthesis methyltransferase</fullName>
    </submittedName>
</protein>
<dbReference type="PANTHER" id="PTHR45036:SF1">
    <property type="entry name" value="METHYLTRANSFERASE LIKE 7A"/>
    <property type="match status" value="1"/>
</dbReference>
<organism evidence="2">
    <name type="scientific">Nocardia farcinica</name>
    <dbReference type="NCBI Taxonomy" id="37329"/>
    <lineage>
        <taxon>Bacteria</taxon>
        <taxon>Bacillati</taxon>
        <taxon>Actinomycetota</taxon>
        <taxon>Actinomycetes</taxon>
        <taxon>Mycobacteriales</taxon>
        <taxon>Nocardiaceae</taxon>
        <taxon>Nocardia</taxon>
    </lineage>
</organism>
<dbReference type="GO" id="GO:0008757">
    <property type="term" value="F:S-adenosylmethionine-dependent methyltransferase activity"/>
    <property type="evidence" value="ECO:0007669"/>
    <property type="project" value="InterPro"/>
</dbReference>
<gene>
    <name evidence="2" type="ORF">NCTC1935_03146</name>
</gene>
<evidence type="ECO:0000313" key="2">
    <source>
        <dbReference type="EMBL" id="VFA85308.1"/>
    </source>
</evidence>
<dbReference type="GO" id="GO:0032259">
    <property type="term" value="P:methylation"/>
    <property type="evidence" value="ECO:0007669"/>
    <property type="project" value="UniProtKB-KW"/>
</dbReference>
<sequence length="207" mass="22861">MGFYTDQIVPRIFHAVCGSKDHDPLRQRTCAGLHGRVLEVGFGSGLNIPFYPDDVERVAGIEPAAVAWRLARKQLARSRIPVERAGLDGRSLPFDDGTFDCALSTFTLCSIPEVETALAEIRRVLVPGGAFHFVEHGKAPDPRVHRWQRRLDPFQRRAFAGCHLARDIPRLIRAAGFTIREMDSFYQPGGPKYLAALSLGVAVSPTA</sequence>
<dbReference type="SUPFAM" id="SSF53335">
    <property type="entry name" value="S-adenosyl-L-methionine-dependent methyltransferases"/>
    <property type="match status" value="1"/>
</dbReference>
<dbReference type="Pfam" id="PF08241">
    <property type="entry name" value="Methyltransf_11"/>
    <property type="match status" value="1"/>
</dbReference>
<dbReference type="AlphaFoldDB" id="A0A449H2D9"/>
<feature type="domain" description="Methyltransferase type 11" evidence="1">
    <location>
        <begin position="38"/>
        <end position="132"/>
    </location>
</feature>
<keyword evidence="2" id="KW-0830">Ubiquinone</keyword>
<dbReference type="InterPro" id="IPR052356">
    <property type="entry name" value="Thiol_S-MT"/>
</dbReference>
<dbReference type="EMBL" id="CAACYE010000005">
    <property type="protein sequence ID" value="VFA85308.1"/>
    <property type="molecule type" value="Genomic_DNA"/>
</dbReference>
<keyword evidence="2" id="KW-0489">Methyltransferase</keyword>
<dbReference type="CDD" id="cd02440">
    <property type="entry name" value="AdoMet_MTases"/>
    <property type="match status" value="1"/>
</dbReference>
<keyword evidence="2" id="KW-0808">Transferase</keyword>
<dbReference type="RefSeq" id="WP_115410133.1">
    <property type="nucleotide sequence ID" value="NZ_CAACYE020000001.1"/>
</dbReference>
<dbReference type="Gene3D" id="3.40.50.150">
    <property type="entry name" value="Vaccinia Virus protein VP39"/>
    <property type="match status" value="1"/>
</dbReference>
<dbReference type="PANTHER" id="PTHR45036">
    <property type="entry name" value="METHYLTRANSFERASE LIKE 7B"/>
    <property type="match status" value="1"/>
</dbReference>
<reference evidence="2" key="1">
    <citation type="submission" date="2019-02" db="EMBL/GenBank/DDBJ databases">
        <authorList>
            <consortium name="Pathogen Informatics"/>
        </authorList>
    </citation>
    <scope>NUCLEOTIDE SEQUENCE</scope>
    <source>
        <strain evidence="2">3012STDY6733949</strain>
    </source>
</reference>
<proteinExistence type="predicted"/>
<dbReference type="InterPro" id="IPR029063">
    <property type="entry name" value="SAM-dependent_MTases_sf"/>
</dbReference>